<evidence type="ECO:0000313" key="2">
    <source>
        <dbReference type="Ensembl" id="ENSEEEP00000043692.1"/>
    </source>
</evidence>
<organism evidence="2 3">
    <name type="scientific">Electrophorus electricus</name>
    <name type="common">Electric eel</name>
    <name type="synonym">Gymnotus electricus</name>
    <dbReference type="NCBI Taxonomy" id="8005"/>
    <lineage>
        <taxon>Eukaryota</taxon>
        <taxon>Metazoa</taxon>
        <taxon>Chordata</taxon>
        <taxon>Craniata</taxon>
        <taxon>Vertebrata</taxon>
        <taxon>Euteleostomi</taxon>
        <taxon>Actinopterygii</taxon>
        <taxon>Neopterygii</taxon>
        <taxon>Teleostei</taxon>
        <taxon>Ostariophysi</taxon>
        <taxon>Gymnotiformes</taxon>
        <taxon>Gymnotoidei</taxon>
        <taxon>Gymnotidae</taxon>
        <taxon>Electrophorus</taxon>
    </lineage>
</organism>
<dbReference type="InterPro" id="IPR037277">
    <property type="entry name" value="Granulin_sf"/>
</dbReference>
<evidence type="ECO:0000256" key="1">
    <source>
        <dbReference type="SAM" id="SignalP"/>
    </source>
</evidence>
<keyword evidence="1" id="KW-0732">Signal</keyword>
<proteinExistence type="predicted"/>
<reference evidence="3" key="1">
    <citation type="journal article" date="2014" name="Science">
        <title>Nonhuman genetics. Genomic basis for the convergent evolution of electric organs.</title>
        <authorList>
            <person name="Gallant J.R."/>
            <person name="Traeger L.L."/>
            <person name="Volkening J.D."/>
            <person name="Moffett H."/>
            <person name="Chen P.H."/>
            <person name="Novina C.D."/>
            <person name="Phillips G.N.Jr."/>
            <person name="Anand R."/>
            <person name="Wells G.B."/>
            <person name="Pinch M."/>
            <person name="Guth R."/>
            <person name="Unguez G.A."/>
            <person name="Albert J.S."/>
            <person name="Zakon H.H."/>
            <person name="Samanta M.P."/>
            <person name="Sussman M.R."/>
        </authorList>
    </citation>
    <scope>NUCLEOTIDE SEQUENCE [LARGE SCALE GENOMIC DNA]</scope>
</reference>
<dbReference type="Gene3D" id="2.10.25.160">
    <property type="entry name" value="Granulin"/>
    <property type="match status" value="1"/>
</dbReference>
<dbReference type="OMA" id="CQDRNTC"/>
<evidence type="ECO:0008006" key="4">
    <source>
        <dbReference type="Google" id="ProtNLM"/>
    </source>
</evidence>
<reference evidence="2" key="4">
    <citation type="submission" date="2025-08" db="UniProtKB">
        <authorList>
            <consortium name="Ensembl"/>
        </authorList>
    </citation>
    <scope>IDENTIFICATION</scope>
</reference>
<gene>
    <name evidence="2" type="primary">INS</name>
</gene>
<dbReference type="GeneTree" id="ENSGT00940000177506"/>
<keyword evidence="3" id="KW-1185">Reference proteome</keyword>
<dbReference type="Ensembl" id="ENSEEET00000044192.2">
    <property type="protein sequence ID" value="ENSEEEP00000043692.1"/>
    <property type="gene ID" value="ENSEEEG00000020655.2"/>
</dbReference>
<protein>
    <recommendedName>
        <fullName evidence="4">Granulins domain-containing protein</fullName>
    </recommendedName>
</protein>
<reference evidence="3" key="2">
    <citation type="journal article" date="2017" name="Sci. Adv.">
        <title>A tail of two voltages: Proteomic comparison of the three electric organs of the electric eel.</title>
        <authorList>
            <person name="Traeger L.L."/>
            <person name="Sabat G."/>
            <person name="Barrett-Wilt G.A."/>
            <person name="Wells G.B."/>
            <person name="Sussman M.R."/>
        </authorList>
    </citation>
    <scope>NUCLEOTIDE SEQUENCE [LARGE SCALE GENOMIC DNA]</scope>
</reference>
<sequence>ILESNLCLIAMLLMAGLVTSAVHCPDGTQCQDRNTCCSTNMGYACCPYPSVRGNYTVS</sequence>
<reference evidence="2" key="3">
    <citation type="submission" date="2020-05" db="EMBL/GenBank/DDBJ databases">
        <title>Electrophorus electricus (electric eel) genome, fEleEle1, primary haplotype.</title>
        <authorList>
            <person name="Myers G."/>
            <person name="Meyer A."/>
            <person name="Fedrigo O."/>
            <person name="Formenti G."/>
            <person name="Rhie A."/>
            <person name="Tracey A."/>
            <person name="Sims Y."/>
            <person name="Jarvis E.D."/>
        </authorList>
    </citation>
    <scope>NUCLEOTIDE SEQUENCE [LARGE SCALE GENOMIC DNA]</scope>
</reference>
<evidence type="ECO:0000313" key="3">
    <source>
        <dbReference type="Proteomes" id="UP000314983"/>
    </source>
</evidence>
<dbReference type="SUPFAM" id="SSF57277">
    <property type="entry name" value="Granulin repeat"/>
    <property type="match status" value="1"/>
</dbReference>
<name>A0A4W4H0X9_ELEEL</name>
<feature type="chain" id="PRO_5021243299" description="Granulins domain-containing protein" evidence="1">
    <location>
        <begin position="22"/>
        <end position="58"/>
    </location>
</feature>
<accession>A0A4W4H0X9</accession>
<dbReference type="AlphaFoldDB" id="A0A4W4H0X9"/>
<dbReference type="STRING" id="8005.ENSEEEP00000043692"/>
<dbReference type="Proteomes" id="UP000314983">
    <property type="component" value="Chromosome 8"/>
</dbReference>
<reference evidence="2" key="5">
    <citation type="submission" date="2025-09" db="UniProtKB">
        <authorList>
            <consortium name="Ensembl"/>
        </authorList>
    </citation>
    <scope>IDENTIFICATION</scope>
</reference>
<feature type="signal peptide" evidence="1">
    <location>
        <begin position="1"/>
        <end position="21"/>
    </location>
</feature>